<keyword evidence="2" id="KW-1185">Reference proteome</keyword>
<dbReference type="EMBL" id="JAMFTS010000005">
    <property type="protein sequence ID" value="KAJ4746636.1"/>
    <property type="molecule type" value="Genomic_DNA"/>
</dbReference>
<proteinExistence type="predicted"/>
<dbReference type="PANTHER" id="PTHR33070">
    <property type="entry name" value="OS06G0725500 PROTEIN"/>
    <property type="match status" value="1"/>
</dbReference>
<sequence>MAGRFRRTITFPEPKTDPACRAIVSAKRASYRGRSASLPVRFHPIISNLDDDVASLRSWSQSTPSSSHHRSFTSLLDGVDLISVTLVSLSDLLSHPQSADSLRISPFTDPFLDDLMRLADSYDSFRTSLINLTHLHSETQSALRCSDSPRLASALRAQRHAGKDIIRIASMAKVAVKTKPPPTPLDQSASPDSTDVAILPVAFCDAARAIGAASAELISGLAALCNESIAPVAVFIDTAGPVKLLKIWWVVDLLRWKSRAQKRAQERKEQSVVKLIKIWWVADLVRWKSRARRRAMERNKQGELEVRMERKMAMEKLEVLENCITAVENGSVKVFRSLVNARVSVLNILTPSI</sequence>
<gene>
    <name evidence="1" type="ORF">LUZ62_081041</name>
</gene>
<evidence type="ECO:0000313" key="1">
    <source>
        <dbReference type="EMBL" id="KAJ4746636.1"/>
    </source>
</evidence>
<dbReference type="InterPro" id="IPR004320">
    <property type="entry name" value="BPS1_pln"/>
</dbReference>
<accession>A0AAV8BVQ7</accession>
<organism evidence="1 2">
    <name type="scientific">Rhynchospora pubera</name>
    <dbReference type="NCBI Taxonomy" id="906938"/>
    <lineage>
        <taxon>Eukaryota</taxon>
        <taxon>Viridiplantae</taxon>
        <taxon>Streptophyta</taxon>
        <taxon>Embryophyta</taxon>
        <taxon>Tracheophyta</taxon>
        <taxon>Spermatophyta</taxon>
        <taxon>Magnoliopsida</taxon>
        <taxon>Liliopsida</taxon>
        <taxon>Poales</taxon>
        <taxon>Cyperaceae</taxon>
        <taxon>Cyperoideae</taxon>
        <taxon>Rhynchosporeae</taxon>
        <taxon>Rhynchospora</taxon>
    </lineage>
</organism>
<dbReference type="PANTHER" id="PTHR33070:SF64">
    <property type="entry name" value="OS04G0562500 PROTEIN"/>
    <property type="match status" value="1"/>
</dbReference>
<dbReference type="GO" id="GO:0048367">
    <property type="term" value="P:shoot system development"/>
    <property type="evidence" value="ECO:0007669"/>
    <property type="project" value="InterPro"/>
</dbReference>
<dbReference type="Pfam" id="PF03087">
    <property type="entry name" value="BPS1"/>
    <property type="match status" value="2"/>
</dbReference>
<reference evidence="1" key="1">
    <citation type="submission" date="2022-08" db="EMBL/GenBank/DDBJ databases">
        <authorList>
            <person name="Marques A."/>
        </authorList>
    </citation>
    <scope>NUCLEOTIDE SEQUENCE</scope>
    <source>
        <strain evidence="1">RhyPub2mFocal</strain>
        <tissue evidence="1">Leaves</tissue>
    </source>
</reference>
<protein>
    <submittedName>
        <fullName evidence="1">DUF241 domain protein (DUF241)</fullName>
    </submittedName>
</protein>
<dbReference type="GO" id="GO:0048364">
    <property type="term" value="P:root development"/>
    <property type="evidence" value="ECO:0007669"/>
    <property type="project" value="InterPro"/>
</dbReference>
<evidence type="ECO:0000313" key="2">
    <source>
        <dbReference type="Proteomes" id="UP001140206"/>
    </source>
</evidence>
<comment type="caution">
    <text evidence="1">The sequence shown here is derived from an EMBL/GenBank/DDBJ whole genome shotgun (WGS) entry which is preliminary data.</text>
</comment>
<dbReference type="Proteomes" id="UP001140206">
    <property type="component" value="Chromosome 5"/>
</dbReference>
<dbReference type="AlphaFoldDB" id="A0AAV8BVQ7"/>
<name>A0AAV8BVQ7_9POAL</name>